<proteinExistence type="inferred from homology"/>
<dbReference type="Gene3D" id="2.40.30.170">
    <property type="match status" value="1"/>
</dbReference>
<dbReference type="Pfam" id="PF25990">
    <property type="entry name" value="Beta-barrel_YknX"/>
    <property type="match status" value="1"/>
</dbReference>
<dbReference type="NCBIfam" id="TIGR01730">
    <property type="entry name" value="RND_mfp"/>
    <property type="match status" value="1"/>
</dbReference>
<dbReference type="Gene3D" id="2.40.420.20">
    <property type="match status" value="1"/>
</dbReference>
<dbReference type="InterPro" id="IPR058637">
    <property type="entry name" value="YknX-like_C"/>
</dbReference>
<dbReference type="Gene3D" id="1.10.287.470">
    <property type="entry name" value="Helix hairpin bin"/>
    <property type="match status" value="1"/>
</dbReference>
<feature type="domain" description="YknX-like barrel-sandwich hybrid" evidence="3">
    <location>
        <begin position="66"/>
        <end position="213"/>
    </location>
</feature>
<name>A0ABZ3FMZ8_9ACTN</name>
<evidence type="ECO:0000256" key="2">
    <source>
        <dbReference type="SAM" id="MobiDB-lite"/>
    </source>
</evidence>
<gene>
    <name evidence="6" type="ORF">AADG42_02370</name>
</gene>
<dbReference type="InterPro" id="IPR058639">
    <property type="entry name" value="BSH_YknX-like"/>
</dbReference>
<dbReference type="Proteomes" id="UP001442841">
    <property type="component" value="Chromosome"/>
</dbReference>
<evidence type="ECO:0000259" key="3">
    <source>
        <dbReference type="Pfam" id="PF25984"/>
    </source>
</evidence>
<organism evidence="6 7">
    <name type="scientific">Ammonicoccus fulvus</name>
    <dbReference type="NCBI Taxonomy" id="3138240"/>
    <lineage>
        <taxon>Bacteria</taxon>
        <taxon>Bacillati</taxon>
        <taxon>Actinomycetota</taxon>
        <taxon>Actinomycetes</taxon>
        <taxon>Propionibacteriales</taxon>
        <taxon>Propionibacteriaceae</taxon>
        <taxon>Ammonicoccus</taxon>
    </lineage>
</organism>
<evidence type="ECO:0000259" key="4">
    <source>
        <dbReference type="Pfam" id="PF25989"/>
    </source>
</evidence>
<dbReference type="InterPro" id="IPR006143">
    <property type="entry name" value="RND_pump_MFP"/>
</dbReference>
<dbReference type="Pfam" id="PF25984">
    <property type="entry name" value="BSH_YknX"/>
    <property type="match status" value="1"/>
</dbReference>
<evidence type="ECO:0000256" key="1">
    <source>
        <dbReference type="ARBA" id="ARBA00009477"/>
    </source>
</evidence>
<feature type="domain" description="YknX-like beta-barrel" evidence="5">
    <location>
        <begin position="221"/>
        <end position="302"/>
    </location>
</feature>
<feature type="region of interest" description="Disordered" evidence="2">
    <location>
        <begin position="337"/>
        <end position="377"/>
    </location>
</feature>
<dbReference type="RefSeq" id="WP_425307630.1">
    <property type="nucleotide sequence ID" value="NZ_CP154795.1"/>
</dbReference>
<dbReference type="InterPro" id="IPR058636">
    <property type="entry name" value="Beta-barrel_YknX"/>
</dbReference>
<dbReference type="Pfam" id="PF25989">
    <property type="entry name" value="YknX_C"/>
    <property type="match status" value="1"/>
</dbReference>
<sequence length="377" mass="40968">MKKKRWIIGGIIAVAVVLVGAMMLLPGLLSAGQAANAAPMEIQSVASLRSAQRQLISGAVHPAESENFYVDATKGKVSEIKVVQGAQVKKDDELYAYANPALTTQLEKLRIQYDSAVKREGRLETQLANLNRDIRNAPTTEVADQLKDQREQLREQLDGVRTEQRLASLDIEETRDQIAALTVRANFDGIVEMVNEDERNAVGQGAATKPLIRLVSNLPYEIRGTLSELQRAQIKPDQTFTATSKALPGQRWRGTISYVSTFPKEAASGSQGVESTQAQYEFVGKLETQENLVPGTTLFLEINVSGSDAFTVPSGAVLRDGASSQVFVVENNKLKKQSVTTGPDEGGETTITSPMDDKTEILLNPTPETAEGTDVIR</sequence>
<evidence type="ECO:0000313" key="6">
    <source>
        <dbReference type="EMBL" id="XAN06198.1"/>
    </source>
</evidence>
<evidence type="ECO:0000259" key="5">
    <source>
        <dbReference type="Pfam" id="PF25990"/>
    </source>
</evidence>
<dbReference type="PANTHER" id="PTHR30469">
    <property type="entry name" value="MULTIDRUG RESISTANCE PROTEIN MDTA"/>
    <property type="match status" value="1"/>
</dbReference>
<comment type="similarity">
    <text evidence="1">Belongs to the membrane fusion protein (MFP) (TC 8.A.1) family.</text>
</comment>
<dbReference type="PANTHER" id="PTHR30469:SF15">
    <property type="entry name" value="HLYD FAMILY OF SECRETION PROTEINS"/>
    <property type="match status" value="1"/>
</dbReference>
<keyword evidence="7" id="KW-1185">Reference proteome</keyword>
<protein>
    <submittedName>
        <fullName evidence="6">Efflux RND transporter periplasmic adaptor subunit</fullName>
    </submittedName>
</protein>
<accession>A0ABZ3FMZ8</accession>
<reference evidence="6 7" key="1">
    <citation type="submission" date="2024-04" db="EMBL/GenBank/DDBJ databases">
        <title>Isolation of an actinomycete strain from pig manure.</title>
        <authorList>
            <person name="Gong T."/>
            <person name="Yu Z."/>
            <person name="An M."/>
            <person name="Wei C."/>
            <person name="Yang W."/>
            <person name="Liu L."/>
        </authorList>
    </citation>
    <scope>NUCLEOTIDE SEQUENCE [LARGE SCALE GENOMIC DNA]</scope>
    <source>
        <strain evidence="6 7">ZF39</strain>
    </source>
</reference>
<dbReference type="Gene3D" id="2.40.50.100">
    <property type="match status" value="1"/>
</dbReference>
<dbReference type="EMBL" id="CP154795">
    <property type="protein sequence ID" value="XAN06198.1"/>
    <property type="molecule type" value="Genomic_DNA"/>
</dbReference>
<evidence type="ECO:0000313" key="7">
    <source>
        <dbReference type="Proteomes" id="UP001442841"/>
    </source>
</evidence>
<feature type="domain" description="YknX-like C-terminal permuted SH3-like" evidence="4">
    <location>
        <begin position="310"/>
        <end position="375"/>
    </location>
</feature>